<evidence type="ECO:0000313" key="6">
    <source>
        <dbReference type="Proteomes" id="UP001213504"/>
    </source>
</evidence>
<reference evidence="3" key="2">
    <citation type="submission" date="2022-01" db="EMBL/GenBank/DDBJ databases">
        <authorList>
            <person name="Sanchez-Suarez J."/>
            <person name="Villamil L."/>
            <person name="Diaz L.E."/>
        </authorList>
    </citation>
    <scope>NUCLEOTIDE SEQUENCE</scope>
    <source>
        <strain evidence="3">EUFUS-Z928</strain>
    </source>
</reference>
<reference evidence="4" key="3">
    <citation type="submission" date="2023-04" db="EMBL/GenBank/DDBJ databases">
        <title>Complete genome sequence of a phthalic acid esters degrading bacterial strain.</title>
        <authorList>
            <person name="Weng L."/>
            <person name="Jia Y."/>
            <person name="Ren L."/>
        </authorList>
    </citation>
    <scope>NUCLEOTIDE SEQUENCE</scope>
    <source>
        <strain evidence="4">RL-LY01</strain>
    </source>
</reference>
<keyword evidence="2" id="KW-0472">Membrane</keyword>
<accession>A0AAX3T997</accession>
<dbReference type="Proteomes" id="UP001213504">
    <property type="component" value="Chromosome"/>
</dbReference>
<protein>
    <submittedName>
        <fullName evidence="3">Cellulose biosynthesis cyclic di-GMP-binding regulatory protein BcsB</fullName>
    </submittedName>
    <submittedName>
        <fullName evidence="4">LPXTG cell wall anchor domain-containing protein</fullName>
    </submittedName>
</protein>
<dbReference type="NCBIfam" id="TIGR01167">
    <property type="entry name" value="LPXTG_anchor"/>
    <property type="match status" value="1"/>
</dbReference>
<dbReference type="EMBL" id="CP121270">
    <property type="protein sequence ID" value="WFP25753.1"/>
    <property type="molecule type" value="Genomic_DNA"/>
</dbReference>
<evidence type="ECO:0000313" key="3">
    <source>
        <dbReference type="EMBL" id="MDF6099606.1"/>
    </source>
</evidence>
<keyword evidence="5" id="KW-1185">Reference proteome</keyword>
<evidence type="ECO:0000256" key="1">
    <source>
        <dbReference type="SAM" id="MobiDB-lite"/>
    </source>
</evidence>
<name>A0AAX3T997_9ACTN</name>
<gene>
    <name evidence="3" type="ORF">L2299_00905</name>
    <name evidence="4" type="ORF">P9A14_04340</name>
</gene>
<evidence type="ECO:0000256" key="2">
    <source>
        <dbReference type="SAM" id="Phobius"/>
    </source>
</evidence>
<dbReference type="AlphaFoldDB" id="A0AAX3T997"/>
<dbReference type="Proteomes" id="UP001152308">
    <property type="component" value="Unassembled WGS sequence"/>
</dbReference>
<keyword evidence="2" id="KW-0812">Transmembrane</keyword>
<dbReference type="EMBL" id="JAKJLQ010000001">
    <property type="protein sequence ID" value="MDF6099606.1"/>
    <property type="molecule type" value="Genomic_DNA"/>
</dbReference>
<feature type="transmembrane region" description="Helical" evidence="2">
    <location>
        <begin position="621"/>
        <end position="643"/>
    </location>
</feature>
<reference evidence="3" key="1">
    <citation type="journal article" date="2022" name="Data Brief">
        <title>Draft genome sequence data of Gordonia hongkongensis strain EUFUS-Z928 isolated from the octocoral Eunicea fusca.</title>
        <authorList>
            <person name="Sanchez-Suarez J."/>
            <person name="Diaz L."/>
            <person name="Melo-Bolivar J."/>
            <person name="Villamil L."/>
        </authorList>
    </citation>
    <scope>NUCLEOTIDE SEQUENCE</scope>
    <source>
        <strain evidence="3">EUFUS-Z928</strain>
    </source>
</reference>
<organism evidence="4 6">
    <name type="scientific">Gordonia hongkongensis</name>
    <dbReference type="NCBI Taxonomy" id="1701090"/>
    <lineage>
        <taxon>Bacteria</taxon>
        <taxon>Bacillati</taxon>
        <taxon>Actinomycetota</taxon>
        <taxon>Actinomycetes</taxon>
        <taxon>Mycobacteriales</taxon>
        <taxon>Gordoniaceae</taxon>
        <taxon>Gordonia</taxon>
    </lineage>
</organism>
<dbReference type="RefSeq" id="WP_137809742.1">
    <property type="nucleotide sequence ID" value="NZ_CP121270.1"/>
</dbReference>
<feature type="region of interest" description="Disordered" evidence="1">
    <location>
        <begin position="38"/>
        <end position="61"/>
    </location>
</feature>
<evidence type="ECO:0000313" key="5">
    <source>
        <dbReference type="Proteomes" id="UP001152308"/>
    </source>
</evidence>
<proteinExistence type="predicted"/>
<keyword evidence="2" id="KW-1133">Transmembrane helix</keyword>
<evidence type="ECO:0000313" key="4">
    <source>
        <dbReference type="EMBL" id="WFP25753.1"/>
    </source>
</evidence>
<sequence>MHVSWKTRGESRCRRSRGPALLLVGLLLAGIASIGAPSTPAAQAAPGDPPAPLNLRDLGSSPTIAFPGQQGEVSLSLAVPPDLAPTELRGVTQYPAFVTGGNIDVLQEGRLISRTPINPAVNSPISLSLRGVRVERNAADIVLRTYLRTAGSCLFDPDSGLRIQNATVTYGGREAAPNSVAEFLPPVLRKLTIFVPDDVRPAEGAAAVSLATAVIANYGAATVEIETDSLPRGDAAPDEEIESLERQIVINSALPDGLSLGPGAGWPVLRIGGSEDDLETQVEFLTSDLSSIAVSSAAVAGPPFAAPQLAPEVTTLAELGVGDQRVSATGWPTISFGVDQTRLGRPSQNVRMQLKGTYTPMGGQIAVSVGDRVIASWPADSSGSYNSWVDIPADLLTRFTEVTVTYNHGDVGEQCGAGVRSSLSLDSSGEVRSEVADPPTPSGFASLPQALMPRNSLAWTRGDVADVARAVALMSGLQRLSAVRLGVDVVPLDDAMSASAPAVVIAADGQGLPELSLPVTADGGTVSVLNPDGRRAEVLLSPTVRFGSLQVARDAGRSVLVATSTNDAADLDALLDWLAADPDRWPSLNGDALLQVSGQEPVLVVDDDAQQPESSTGDTSWVAFAVVGVGIVVVAAVAATLILRRRRQRTAES</sequence>